<keyword evidence="2" id="KW-1003">Cell membrane</keyword>
<feature type="transmembrane region" description="Helical" evidence="6">
    <location>
        <begin position="136"/>
        <end position="159"/>
    </location>
</feature>
<feature type="transmembrane region" description="Helical" evidence="6">
    <location>
        <begin position="12"/>
        <end position="42"/>
    </location>
</feature>
<sequence>MLHDLVARYGPALVFVNALAASLGLPVPAMPTLVLFGAMAALHPTAIGAQLMPVLGLAVLASVIGDSVWFLAGRFYGGATLKTLCRLSLSRDTCVKKTERFFGRWGVRVLTVSKLVPGLSLLSVPMAGAMGTPYRIFVANDGIGAAIWATLGLGVGVIVSSQVDWLFAAIGRLGHASLVVVAALLALYAAYRWMRRRSFMKKLADARIGVDELYALMLSEAVPVILDIRSDEKRRLDPYVIPGARFADERQLDEILTAYRRDQKVVIYCSCPNEVSAAWMAKKLLDAGFLDVLPLRGGIDAWRDAGRDVTILQVKADDDGQADGHSTPHIA</sequence>
<evidence type="ECO:0000259" key="7">
    <source>
        <dbReference type="PROSITE" id="PS50206"/>
    </source>
</evidence>
<proteinExistence type="predicted"/>
<protein>
    <recommendedName>
        <fullName evidence="7">Rhodanese domain-containing protein</fullName>
    </recommendedName>
</protein>
<evidence type="ECO:0000256" key="2">
    <source>
        <dbReference type="ARBA" id="ARBA00022475"/>
    </source>
</evidence>
<evidence type="ECO:0000313" key="9">
    <source>
        <dbReference type="Proteomes" id="UP000256838"/>
    </source>
</evidence>
<keyword evidence="3 6" id="KW-0812">Transmembrane</keyword>
<name>A0A3D8JY68_9BURK</name>
<dbReference type="InterPro" id="IPR023695">
    <property type="entry name" value="Thiosulf_sulfurTrfase"/>
</dbReference>
<dbReference type="OrthoDB" id="21108at2"/>
<evidence type="ECO:0000256" key="1">
    <source>
        <dbReference type="ARBA" id="ARBA00004651"/>
    </source>
</evidence>
<keyword evidence="4 6" id="KW-1133">Transmembrane helix</keyword>
<evidence type="ECO:0000256" key="6">
    <source>
        <dbReference type="SAM" id="Phobius"/>
    </source>
</evidence>
<dbReference type="Pfam" id="PF09335">
    <property type="entry name" value="VTT_dom"/>
    <property type="match status" value="1"/>
</dbReference>
<dbReference type="EMBL" id="QRGA01000009">
    <property type="protein sequence ID" value="RDU97596.1"/>
    <property type="molecule type" value="Genomic_DNA"/>
</dbReference>
<dbReference type="PROSITE" id="PS50206">
    <property type="entry name" value="RHODANESE_3"/>
    <property type="match status" value="1"/>
</dbReference>
<dbReference type="GO" id="GO:0004792">
    <property type="term" value="F:thiosulfate-cyanide sulfurtransferase activity"/>
    <property type="evidence" value="ECO:0007669"/>
    <property type="project" value="InterPro"/>
</dbReference>
<dbReference type="PANTHER" id="PTHR42709:SF6">
    <property type="entry name" value="UNDECAPRENYL PHOSPHATE TRANSPORTER A"/>
    <property type="match status" value="1"/>
</dbReference>
<dbReference type="GO" id="GO:0005886">
    <property type="term" value="C:plasma membrane"/>
    <property type="evidence" value="ECO:0007669"/>
    <property type="project" value="UniProtKB-SubCell"/>
</dbReference>
<dbReference type="SMART" id="SM00450">
    <property type="entry name" value="RHOD"/>
    <property type="match status" value="1"/>
</dbReference>
<comment type="caution">
    <text evidence="8">The sequence shown here is derived from an EMBL/GenBank/DDBJ whole genome shotgun (WGS) entry which is preliminary data.</text>
</comment>
<gene>
    <name evidence="8" type="ORF">DWV00_17110</name>
</gene>
<dbReference type="CDD" id="cd01444">
    <property type="entry name" value="GlpE_ST"/>
    <property type="match status" value="1"/>
</dbReference>
<feature type="transmembrane region" description="Helical" evidence="6">
    <location>
        <begin position="54"/>
        <end position="72"/>
    </location>
</feature>
<dbReference type="SUPFAM" id="SSF52821">
    <property type="entry name" value="Rhodanese/Cell cycle control phosphatase"/>
    <property type="match status" value="1"/>
</dbReference>
<dbReference type="Pfam" id="PF00581">
    <property type="entry name" value="Rhodanese"/>
    <property type="match status" value="1"/>
</dbReference>
<evidence type="ECO:0000313" key="8">
    <source>
        <dbReference type="EMBL" id="RDU97596.1"/>
    </source>
</evidence>
<comment type="subcellular location">
    <subcellularLocation>
        <location evidence="1">Cell membrane</location>
        <topology evidence="1">Multi-pass membrane protein</topology>
    </subcellularLocation>
</comment>
<accession>A0A3D8JY68</accession>
<feature type="transmembrane region" description="Helical" evidence="6">
    <location>
        <begin position="165"/>
        <end position="191"/>
    </location>
</feature>
<dbReference type="InterPro" id="IPR036873">
    <property type="entry name" value="Rhodanese-like_dom_sf"/>
</dbReference>
<organism evidence="8 9">
    <name type="scientific">Trinickia dinghuensis</name>
    <dbReference type="NCBI Taxonomy" id="2291023"/>
    <lineage>
        <taxon>Bacteria</taxon>
        <taxon>Pseudomonadati</taxon>
        <taxon>Pseudomonadota</taxon>
        <taxon>Betaproteobacteria</taxon>
        <taxon>Burkholderiales</taxon>
        <taxon>Burkholderiaceae</taxon>
        <taxon>Trinickia</taxon>
    </lineage>
</organism>
<feature type="domain" description="Rhodanese" evidence="7">
    <location>
        <begin position="219"/>
        <end position="311"/>
    </location>
</feature>
<dbReference type="PANTHER" id="PTHR42709">
    <property type="entry name" value="ALKALINE PHOSPHATASE LIKE PROTEIN"/>
    <property type="match status" value="1"/>
</dbReference>
<dbReference type="InterPro" id="IPR051311">
    <property type="entry name" value="DedA_domain"/>
</dbReference>
<dbReference type="AlphaFoldDB" id="A0A3D8JY68"/>
<evidence type="ECO:0000256" key="4">
    <source>
        <dbReference type="ARBA" id="ARBA00022989"/>
    </source>
</evidence>
<dbReference type="InterPro" id="IPR001763">
    <property type="entry name" value="Rhodanese-like_dom"/>
</dbReference>
<dbReference type="Proteomes" id="UP000256838">
    <property type="component" value="Unassembled WGS sequence"/>
</dbReference>
<dbReference type="RefSeq" id="WP_115534784.1">
    <property type="nucleotide sequence ID" value="NZ_QRGA01000009.1"/>
</dbReference>
<dbReference type="InterPro" id="IPR032816">
    <property type="entry name" value="VTT_dom"/>
</dbReference>
<keyword evidence="5 6" id="KW-0472">Membrane</keyword>
<evidence type="ECO:0000256" key="5">
    <source>
        <dbReference type="ARBA" id="ARBA00023136"/>
    </source>
</evidence>
<evidence type="ECO:0000256" key="3">
    <source>
        <dbReference type="ARBA" id="ARBA00022692"/>
    </source>
</evidence>
<reference evidence="8 9" key="1">
    <citation type="submission" date="2018-08" db="EMBL/GenBank/DDBJ databases">
        <title>Paraburkholderia sp. DHOM06 isolated from forest soil.</title>
        <authorList>
            <person name="Gao Z.-H."/>
            <person name="Qiu L.-H."/>
        </authorList>
    </citation>
    <scope>NUCLEOTIDE SEQUENCE [LARGE SCALE GENOMIC DNA]</scope>
    <source>
        <strain evidence="8 9">DHOM06</strain>
    </source>
</reference>
<keyword evidence="9" id="KW-1185">Reference proteome</keyword>
<dbReference type="Gene3D" id="3.40.250.10">
    <property type="entry name" value="Rhodanese-like domain"/>
    <property type="match status" value="1"/>
</dbReference>
<dbReference type="GO" id="GO:0005737">
    <property type="term" value="C:cytoplasm"/>
    <property type="evidence" value="ECO:0007669"/>
    <property type="project" value="InterPro"/>
</dbReference>